<reference evidence="7" key="1">
    <citation type="submission" date="2021-02" db="EMBL/GenBank/DDBJ databases">
        <authorList>
            <person name="Dougan E. K."/>
            <person name="Rhodes N."/>
            <person name="Thang M."/>
            <person name="Chan C."/>
        </authorList>
    </citation>
    <scope>NUCLEOTIDE SEQUENCE</scope>
</reference>
<feature type="transmembrane region" description="Helical" evidence="5">
    <location>
        <begin position="660"/>
        <end position="685"/>
    </location>
</feature>
<keyword evidence="2 5" id="KW-0812">Transmembrane</keyword>
<comment type="subcellular location">
    <subcellularLocation>
        <location evidence="1">Membrane</location>
        <topology evidence="1">Multi-pass membrane protein</topology>
    </subcellularLocation>
</comment>
<dbReference type="OrthoDB" id="296386at2759"/>
<evidence type="ECO:0000259" key="6">
    <source>
        <dbReference type="Pfam" id="PF04547"/>
    </source>
</evidence>
<keyword evidence="8" id="KW-1185">Reference proteome</keyword>
<keyword evidence="4 5" id="KW-0472">Membrane</keyword>
<evidence type="ECO:0000256" key="4">
    <source>
        <dbReference type="ARBA" id="ARBA00023136"/>
    </source>
</evidence>
<feature type="transmembrane region" description="Helical" evidence="5">
    <location>
        <begin position="432"/>
        <end position="451"/>
    </location>
</feature>
<dbReference type="Pfam" id="PF04547">
    <property type="entry name" value="Anoctamin"/>
    <property type="match status" value="1"/>
</dbReference>
<feature type="transmembrane region" description="Helical" evidence="5">
    <location>
        <begin position="584"/>
        <end position="603"/>
    </location>
</feature>
<keyword evidence="3 5" id="KW-1133">Transmembrane helix</keyword>
<sequence length="714" mass="81872">MERDPESELLAEDSGPEDVLNLFGSELVIDTQGFAICFVFARGKAAGGTIDEDETVAAPVEKAKDIFVRKMNADSWQTLEDGFDVLQSGESVTQLVYQDLVRSKFVELCQRTSFKVDTFESIDGDEVFMRVGLDRGGVMIQELAERYRYRMPFTEEAYEDMDAWGNWPGKEPMQNKYGQTVCGFASYKVEMARFFQPFRQVDEIRLILLRLDRWIDLAAMLEQKVMVKYFPCSEALLLSHLMSRWARTSRMLCPPTLSGSQQVRDYFGEVAFFFLFFSHYIRSVMVLAACLSYPTLVGLSMPADNATQEISIVTYSSFSEVPLSAAFLEDTRNQRWVQKVFSLTVLFWTVLFGRTWENISERYKQLWGMKDYEEHDIELSSYRPELEGTKELSFRYMWGNMIVIAYLLFYIGLVFTLEWGMKGDNSASSSSWQALALTILIRGLSFGWAKIVPLIARLQNHRTRAARNSSLAFSLCTVKVFIAVFPFFRLAFIANLSEPLCKQSADEVLASIWPAHKHDIQKLKMQLGDKLWSPYPYLYNITQDGRTQVCIEGCRPRSPAIFLKGQVHDETSCTFELRETLFQFYILQGLLTVVFLLIPVILVKCAEMQESRRAAEKYDESTVEYTLLQYQAKCCDLAPYQFDSWGGSIVEDFLEVVINFALLSMFSVLVPMIAILAVPVNIMVFRLMAFRMTRITCRPEPHGAEGRRLGSFQI</sequence>
<dbReference type="AlphaFoldDB" id="A0A812ZQ42"/>
<evidence type="ECO:0000313" key="7">
    <source>
        <dbReference type="EMBL" id="CAE7837779.1"/>
    </source>
</evidence>
<feature type="domain" description="Anoctamin transmembrane" evidence="6">
    <location>
        <begin position="263"/>
        <end position="705"/>
    </location>
</feature>
<feature type="transmembrane region" description="Helical" evidence="5">
    <location>
        <begin position="471"/>
        <end position="492"/>
    </location>
</feature>
<dbReference type="Proteomes" id="UP000601435">
    <property type="component" value="Unassembled WGS sequence"/>
</dbReference>
<name>A0A812ZQ42_9DINO</name>
<dbReference type="EMBL" id="CAJNJA010049586">
    <property type="protein sequence ID" value="CAE7837779.1"/>
    <property type="molecule type" value="Genomic_DNA"/>
</dbReference>
<organism evidence="7 8">
    <name type="scientific">Symbiodinium necroappetens</name>
    <dbReference type="NCBI Taxonomy" id="1628268"/>
    <lineage>
        <taxon>Eukaryota</taxon>
        <taxon>Sar</taxon>
        <taxon>Alveolata</taxon>
        <taxon>Dinophyceae</taxon>
        <taxon>Suessiales</taxon>
        <taxon>Symbiodiniaceae</taxon>
        <taxon>Symbiodinium</taxon>
    </lineage>
</organism>
<dbReference type="InterPro" id="IPR007632">
    <property type="entry name" value="Anoctamin"/>
</dbReference>
<comment type="caution">
    <text evidence="7">The sequence shown here is derived from an EMBL/GenBank/DDBJ whole genome shotgun (WGS) entry which is preliminary data.</text>
</comment>
<feature type="transmembrane region" description="Helical" evidence="5">
    <location>
        <begin position="396"/>
        <end position="420"/>
    </location>
</feature>
<evidence type="ECO:0000256" key="5">
    <source>
        <dbReference type="SAM" id="Phobius"/>
    </source>
</evidence>
<protein>
    <recommendedName>
        <fullName evidence="6">Anoctamin transmembrane domain-containing protein</fullName>
    </recommendedName>
</protein>
<dbReference type="PANTHER" id="PTHR12308:SF73">
    <property type="entry name" value="ANOCTAMIN"/>
    <property type="match status" value="1"/>
</dbReference>
<evidence type="ECO:0000256" key="3">
    <source>
        <dbReference type="ARBA" id="ARBA00022989"/>
    </source>
</evidence>
<evidence type="ECO:0000256" key="1">
    <source>
        <dbReference type="ARBA" id="ARBA00004141"/>
    </source>
</evidence>
<dbReference type="GO" id="GO:0005254">
    <property type="term" value="F:chloride channel activity"/>
    <property type="evidence" value="ECO:0007669"/>
    <property type="project" value="TreeGrafter"/>
</dbReference>
<evidence type="ECO:0000256" key="2">
    <source>
        <dbReference type="ARBA" id="ARBA00022692"/>
    </source>
</evidence>
<dbReference type="PANTHER" id="PTHR12308">
    <property type="entry name" value="ANOCTAMIN"/>
    <property type="match status" value="1"/>
</dbReference>
<proteinExistence type="predicted"/>
<dbReference type="InterPro" id="IPR049452">
    <property type="entry name" value="Anoctamin_TM"/>
</dbReference>
<feature type="transmembrane region" description="Helical" evidence="5">
    <location>
        <begin position="270"/>
        <end position="291"/>
    </location>
</feature>
<accession>A0A812ZQ42</accession>
<gene>
    <name evidence="7" type="ORF">SNEC2469_LOCUS25264</name>
</gene>
<dbReference type="GO" id="GO:0016020">
    <property type="term" value="C:membrane"/>
    <property type="evidence" value="ECO:0007669"/>
    <property type="project" value="UniProtKB-SubCell"/>
</dbReference>
<evidence type="ECO:0000313" key="8">
    <source>
        <dbReference type="Proteomes" id="UP000601435"/>
    </source>
</evidence>